<protein>
    <submittedName>
        <fullName evidence="1">Uncharacterized protein</fullName>
    </submittedName>
</protein>
<evidence type="ECO:0000313" key="1">
    <source>
        <dbReference type="EMBL" id="KAI4350277.1"/>
    </source>
</evidence>
<keyword evidence="2" id="KW-1185">Reference proteome</keyword>
<reference evidence="1 2" key="1">
    <citation type="journal article" date="2022" name="DNA Res.">
        <title>Chromosomal-level genome assembly of the orchid tree Bauhinia variegata (Leguminosae; Cercidoideae) supports the allotetraploid origin hypothesis of Bauhinia.</title>
        <authorList>
            <person name="Zhong Y."/>
            <person name="Chen Y."/>
            <person name="Zheng D."/>
            <person name="Pang J."/>
            <person name="Liu Y."/>
            <person name="Luo S."/>
            <person name="Meng S."/>
            <person name="Qian L."/>
            <person name="Wei D."/>
            <person name="Dai S."/>
            <person name="Zhou R."/>
        </authorList>
    </citation>
    <scope>NUCLEOTIDE SEQUENCE [LARGE SCALE GENOMIC DNA]</scope>
    <source>
        <strain evidence="1">BV-YZ2020</strain>
    </source>
</reference>
<gene>
    <name evidence="1" type="ORF">L6164_004748</name>
</gene>
<sequence>MAIVSFMPLIFLCFLVNLVTHAAAERQYQNCVTERGNFTANATYMANLDALLDNLTANTQIDYGFYNLSYGQNPEKVSVIGLCRGDLNPDVCRSCLNNSRVFLPQFCPNYKEAIAFYENCMLRYSNRSIFGVVEDTPWYYYWWPGNNVTNVDQYNQVLFKLLPELQSKAASGDNRLKYAAGSATVTDSLRIYALVQCTPDLSEQLCIDCLGVAFSEISSCCNSVAGVTIGRPSCNVRYGTNPFYEAIPDTPKGNSKLRTVIAIVASVVAFIIVIVLVFIYLRVKMARKYIEVWRKWNEGTALDIVDSTLSGASTNEIMRCIHIGLLCVQKDVANRPTMASVMLMLNSNSATLPKPSEPAFVLQGRTFTGTQLLERNSGLVETAINNVQASVNEASNTELYPR</sequence>
<evidence type="ECO:0000313" key="2">
    <source>
        <dbReference type="Proteomes" id="UP000828941"/>
    </source>
</evidence>
<dbReference type="EMBL" id="CM039428">
    <property type="protein sequence ID" value="KAI4350277.1"/>
    <property type="molecule type" value="Genomic_DNA"/>
</dbReference>
<proteinExistence type="predicted"/>
<comment type="caution">
    <text evidence="1">The sequence shown here is derived from an EMBL/GenBank/DDBJ whole genome shotgun (WGS) entry which is preliminary data.</text>
</comment>
<organism evidence="1 2">
    <name type="scientific">Bauhinia variegata</name>
    <name type="common">Purple orchid tree</name>
    <name type="synonym">Phanera variegata</name>
    <dbReference type="NCBI Taxonomy" id="167791"/>
    <lineage>
        <taxon>Eukaryota</taxon>
        <taxon>Viridiplantae</taxon>
        <taxon>Streptophyta</taxon>
        <taxon>Embryophyta</taxon>
        <taxon>Tracheophyta</taxon>
        <taxon>Spermatophyta</taxon>
        <taxon>Magnoliopsida</taxon>
        <taxon>eudicotyledons</taxon>
        <taxon>Gunneridae</taxon>
        <taxon>Pentapetalae</taxon>
        <taxon>rosids</taxon>
        <taxon>fabids</taxon>
        <taxon>Fabales</taxon>
        <taxon>Fabaceae</taxon>
        <taxon>Cercidoideae</taxon>
        <taxon>Cercideae</taxon>
        <taxon>Bauhiniinae</taxon>
        <taxon>Bauhinia</taxon>
    </lineage>
</organism>
<name>A0ACB9PNH9_BAUVA</name>
<accession>A0ACB9PNH9</accession>
<dbReference type="Proteomes" id="UP000828941">
    <property type="component" value="Chromosome 3"/>
</dbReference>